<dbReference type="PATRIC" id="fig|271.14.peg.1602"/>
<evidence type="ECO:0000256" key="6">
    <source>
        <dbReference type="ARBA" id="ARBA00022679"/>
    </source>
</evidence>
<dbReference type="Proteomes" id="UP000037685">
    <property type="component" value="Unassembled WGS sequence"/>
</dbReference>
<dbReference type="InterPro" id="IPR003385">
    <property type="entry name" value="Glyco_hydro_77"/>
</dbReference>
<dbReference type="PANTHER" id="PTHR32438">
    <property type="entry name" value="4-ALPHA-GLUCANOTRANSFERASE DPE1, CHLOROPLASTIC/AMYLOPLASTIC"/>
    <property type="match status" value="1"/>
</dbReference>
<comment type="caution">
    <text evidence="11">The sequence shown here is derived from an EMBL/GenBank/DDBJ whole genome shotgun (WGS) entry which is preliminary data.</text>
</comment>
<keyword evidence="7 10" id="KW-0119">Carbohydrate metabolism</keyword>
<dbReference type="PANTHER" id="PTHR32438:SF5">
    <property type="entry name" value="4-ALPHA-GLUCANOTRANSFERASE DPE1, CHLOROPLASTIC_AMYLOPLASTIC"/>
    <property type="match status" value="1"/>
</dbReference>
<evidence type="ECO:0000256" key="8">
    <source>
        <dbReference type="ARBA" id="ARBA00031423"/>
    </source>
</evidence>
<evidence type="ECO:0000256" key="1">
    <source>
        <dbReference type="ARBA" id="ARBA00000439"/>
    </source>
</evidence>
<evidence type="ECO:0000256" key="5">
    <source>
        <dbReference type="ARBA" id="ARBA00022676"/>
    </source>
</evidence>
<comment type="catalytic activity">
    <reaction evidence="1 10">
        <text>Transfers a segment of a (1-&gt;4)-alpha-D-glucan to a new position in an acceptor, which may be glucose or a (1-&gt;4)-alpha-D-glucan.</text>
        <dbReference type="EC" id="2.4.1.25"/>
    </reaction>
</comment>
<dbReference type="Gene3D" id="3.20.20.80">
    <property type="entry name" value="Glycosidases"/>
    <property type="match status" value="1"/>
</dbReference>
<organism evidence="11 12">
    <name type="scientific">Thermus aquaticus</name>
    <dbReference type="NCBI Taxonomy" id="271"/>
    <lineage>
        <taxon>Bacteria</taxon>
        <taxon>Thermotogati</taxon>
        <taxon>Deinococcota</taxon>
        <taxon>Deinococci</taxon>
        <taxon>Thermales</taxon>
        <taxon>Thermaceae</taxon>
        <taxon>Thermus</taxon>
    </lineage>
</organism>
<dbReference type="InterPro" id="IPR017853">
    <property type="entry name" value="GH"/>
</dbReference>
<evidence type="ECO:0000256" key="10">
    <source>
        <dbReference type="RuleBase" id="RU361207"/>
    </source>
</evidence>
<dbReference type="GO" id="GO:0004134">
    <property type="term" value="F:4-alpha-glucanotransferase activity"/>
    <property type="evidence" value="ECO:0007669"/>
    <property type="project" value="UniProtKB-EC"/>
</dbReference>
<evidence type="ECO:0000313" key="12">
    <source>
        <dbReference type="Proteomes" id="UP000037685"/>
    </source>
</evidence>
<accession>A0A0M9AEE4</accession>
<evidence type="ECO:0000256" key="7">
    <source>
        <dbReference type="ARBA" id="ARBA00023277"/>
    </source>
</evidence>
<sequence length="500" mass="56934">MELPRAFGLLLHPTSLPGPYGVGVLGLEARDFLRFLKGAGGRFWQVLPLGPTGYGDSPYQALSAFAGNPYLIDLRPLAEKGYLVLKDPGFPQGRVDYGWLYAWKWPALKAAYQGFLEKAPRKEREDFLAFQEKEASWLKDYALFMALKAQHGGLPWNRWPLPLRRREEKAMKEAEAALAEEVAFHAWTQWLFFEAWKALKEEAEALGIQIIGDMPIFVAEDSAEVWAHPEWFHLDEEGRPLVVAGVPPDYFSETGQRWGNPLYRWDVLEREGFSFWIARLAKALELFHLVRVDHFRGFEAYWEIPASCPTAVEGRWVKAPGEKLFDRIQEVFGQVPILAEDLGVITPEVEALRDRYGLPGMKVLQFAFDDGMENPFLPHNYPAHGRVVVYTGTHDNDTTLGWYRTASPHERAFLERYLADWGISFRQEEEVPWALMGLCMKSVARLAIYPVQDVLALGSEARMNYPGRPSGNWAWRLLPGQLTQEHAARLLAMAEATGRT</sequence>
<evidence type="ECO:0000256" key="4">
    <source>
        <dbReference type="ARBA" id="ARBA00020295"/>
    </source>
</evidence>
<evidence type="ECO:0000313" key="11">
    <source>
        <dbReference type="EMBL" id="KOX90337.1"/>
    </source>
</evidence>
<keyword evidence="6 10" id="KW-0808">Transferase</keyword>
<dbReference type="Pfam" id="PF02446">
    <property type="entry name" value="Glyco_hydro_77"/>
    <property type="match status" value="1"/>
</dbReference>
<dbReference type="EC" id="2.4.1.25" evidence="3 10"/>
<dbReference type="NCBIfam" id="NF011080">
    <property type="entry name" value="PRK14508.1-3"/>
    <property type="match status" value="1"/>
</dbReference>
<name>A0A0M9AEE4_THEAQ</name>
<protein>
    <recommendedName>
        <fullName evidence="4 10">4-alpha-glucanotransferase</fullName>
        <ecNumber evidence="3 10">2.4.1.25</ecNumber>
    </recommendedName>
    <alternativeName>
        <fullName evidence="8 10">Amylomaltase</fullName>
    </alternativeName>
    <alternativeName>
        <fullName evidence="9 10">Disproportionating enzyme</fullName>
    </alternativeName>
</protein>
<dbReference type="SUPFAM" id="SSF51445">
    <property type="entry name" value="(Trans)glycosidases"/>
    <property type="match status" value="1"/>
</dbReference>
<comment type="similarity">
    <text evidence="2 10">Belongs to the disproportionating enzyme family.</text>
</comment>
<evidence type="ECO:0000256" key="2">
    <source>
        <dbReference type="ARBA" id="ARBA00005684"/>
    </source>
</evidence>
<proteinExistence type="inferred from homology"/>
<dbReference type="GO" id="GO:0005975">
    <property type="term" value="P:carbohydrate metabolic process"/>
    <property type="evidence" value="ECO:0007669"/>
    <property type="project" value="InterPro"/>
</dbReference>
<dbReference type="NCBIfam" id="TIGR00217">
    <property type="entry name" value="malQ"/>
    <property type="match status" value="1"/>
</dbReference>
<keyword evidence="5 10" id="KW-0328">Glycosyltransferase</keyword>
<reference evidence="11 12" key="1">
    <citation type="submission" date="2015-07" db="EMBL/GenBank/DDBJ databases">
        <authorList>
            <person name="Noorani M."/>
        </authorList>
    </citation>
    <scope>NUCLEOTIDE SEQUENCE [LARGE SCALE GENOMIC DNA]</scope>
    <source>
        <strain evidence="12">ATCC 25104 / DSM 625 / JCM 10724 / NBRC 103206 / NCIMB 11243 / YT-1</strain>
    </source>
</reference>
<dbReference type="EMBL" id="LHCI01000106">
    <property type="protein sequence ID" value="KOX90337.1"/>
    <property type="molecule type" value="Genomic_DNA"/>
</dbReference>
<evidence type="ECO:0000256" key="3">
    <source>
        <dbReference type="ARBA" id="ARBA00012560"/>
    </source>
</evidence>
<gene>
    <name evidence="11" type="primary">malQ</name>
    <name evidence="11" type="ORF">BVI061214_01527</name>
</gene>
<evidence type="ECO:0000256" key="9">
    <source>
        <dbReference type="ARBA" id="ARBA00031501"/>
    </source>
</evidence>
<dbReference type="AlphaFoldDB" id="A0A0M9AEE4"/>